<dbReference type="InterPro" id="IPR029058">
    <property type="entry name" value="AB_hydrolase_fold"/>
</dbReference>
<dbReference type="SUPFAM" id="SSF53474">
    <property type="entry name" value="alpha/beta-Hydrolases"/>
    <property type="match status" value="1"/>
</dbReference>
<dbReference type="GO" id="GO:0016787">
    <property type="term" value="F:hydrolase activity"/>
    <property type="evidence" value="ECO:0007669"/>
    <property type="project" value="UniProtKB-KW"/>
</dbReference>
<name>A0A160U2D9_9ZZZZ</name>
<dbReference type="PIRSF" id="PIRSF020818">
    <property type="entry name" value="PHB_depoly_PhaZ"/>
    <property type="match status" value="1"/>
</dbReference>
<dbReference type="InterPro" id="IPR010915">
    <property type="entry name" value="PHB_depoly_PhaZ"/>
</dbReference>
<keyword evidence="2" id="KW-0378">Hydrolase</keyword>
<dbReference type="InterPro" id="IPR009656">
    <property type="entry name" value="PHB_depo_C"/>
</dbReference>
<dbReference type="InterPro" id="IPR051321">
    <property type="entry name" value="PHA/PHB_synthase"/>
</dbReference>
<dbReference type="NCBIfam" id="TIGR01849">
    <property type="entry name" value="PHB_depoly_PhaZ"/>
    <property type="match status" value="1"/>
</dbReference>
<evidence type="ECO:0000313" key="2">
    <source>
        <dbReference type="EMBL" id="CUS57407.1"/>
    </source>
</evidence>
<dbReference type="PANTHER" id="PTHR36837:SF4">
    <property type="entry name" value="BLR0908 PROTEIN"/>
    <property type="match status" value="1"/>
</dbReference>
<accession>A0A160U2D9</accession>
<feature type="domain" description="PHB de-polymerase C-terminal" evidence="1">
    <location>
        <begin position="214"/>
        <end position="415"/>
    </location>
</feature>
<reference evidence="2" key="1">
    <citation type="submission" date="2015-10" db="EMBL/GenBank/DDBJ databases">
        <authorList>
            <person name="Gilbert D.G."/>
        </authorList>
    </citation>
    <scope>NUCLEOTIDE SEQUENCE</scope>
</reference>
<dbReference type="PANTHER" id="PTHR36837">
    <property type="entry name" value="POLY(3-HYDROXYALKANOATE) POLYMERASE SUBUNIT PHAC"/>
    <property type="match status" value="1"/>
</dbReference>
<dbReference type="AlphaFoldDB" id="A0A160U2D9"/>
<dbReference type="EC" id="3.1.1.-" evidence="2"/>
<organism evidence="2">
    <name type="scientific">hydrothermal vent metagenome</name>
    <dbReference type="NCBI Taxonomy" id="652676"/>
    <lineage>
        <taxon>unclassified sequences</taxon>
        <taxon>metagenomes</taxon>
        <taxon>ecological metagenomes</taxon>
    </lineage>
</organism>
<proteinExistence type="predicted"/>
<dbReference type="EMBL" id="CZQD01000040">
    <property type="protein sequence ID" value="CUS57407.1"/>
    <property type="molecule type" value="Genomic_DNA"/>
</dbReference>
<protein>
    <submittedName>
        <fullName evidence="2">Intracellular PHB depolymerase</fullName>
        <ecNumber evidence="2">3.1.1.-</ecNumber>
    </submittedName>
</protein>
<dbReference type="Pfam" id="PF06850">
    <property type="entry name" value="PHB_depo_C"/>
    <property type="match status" value="1"/>
</dbReference>
<sequence length="433" mass="48953">MLYSLVEMNRAAMAPMRVAARASRAALSSPLNLMGQTDYGRSLSAMADVFESATRYYGKPEWRIDTVRINSAPIDVTPVVAWRSPWCNMIHFKKDPEALAAARNTEKLGPQPRLLIAAPLSGHYATLLRGTVEAFLPTHDVYITDWQDSRMAPVWLGRFDLDDYIDHIRSMLTHLGAGAHVLGVCQPGPPVLAAVAMMAEDDDPARPASMTFMGSPIDTRLSPTVPNVLAEEKPLSWFEENMIHTVPGPYPGMFRRVYPGFVQLASFMNMNWSRHVDAHWNFFNHLVEGDGDNVGKHREFYDEYLSVLDLTEEFYLQTIVRVFQEHQLARGMYRYRGTHLVKPELIRDVALMTVEGEKDDISGIGQTQAAHDLCVKLPEDMQTDYIQPGVGHYGVFNGRRFQTEIAPRVTEFTKRFTMRDADEAATERLRKTS</sequence>
<gene>
    <name evidence="2" type="ORF">MGWOODY_Hyp632</name>
</gene>
<evidence type="ECO:0000259" key="1">
    <source>
        <dbReference type="Pfam" id="PF06850"/>
    </source>
</evidence>